<dbReference type="GO" id="GO:0003677">
    <property type="term" value="F:DNA binding"/>
    <property type="evidence" value="ECO:0007669"/>
    <property type="project" value="InterPro"/>
</dbReference>
<dbReference type="SUPFAM" id="SSF88659">
    <property type="entry name" value="Sigma3 and sigma4 domains of RNA polymerase sigma factors"/>
    <property type="match status" value="1"/>
</dbReference>
<dbReference type="SUPFAM" id="SSF88946">
    <property type="entry name" value="Sigma2 domain of RNA polymerase sigma factors"/>
    <property type="match status" value="1"/>
</dbReference>
<dbReference type="NCBIfam" id="TIGR02937">
    <property type="entry name" value="sigma70-ECF"/>
    <property type="match status" value="1"/>
</dbReference>
<name>A0A1H9AQN7_9FLAO</name>
<dbReference type="InterPro" id="IPR013249">
    <property type="entry name" value="RNA_pol_sigma70_r4_t2"/>
</dbReference>
<dbReference type="InterPro" id="IPR039425">
    <property type="entry name" value="RNA_pol_sigma-70-like"/>
</dbReference>
<reference evidence="7 8" key="1">
    <citation type="submission" date="2016-10" db="EMBL/GenBank/DDBJ databases">
        <authorList>
            <person name="de Groot N.N."/>
        </authorList>
    </citation>
    <scope>NUCLEOTIDE SEQUENCE [LARGE SCALE GENOMIC DNA]</scope>
    <source>
        <strain evidence="7 8">DSM 27078</strain>
    </source>
</reference>
<dbReference type="Gene3D" id="1.10.10.10">
    <property type="entry name" value="Winged helix-like DNA-binding domain superfamily/Winged helix DNA-binding domain"/>
    <property type="match status" value="1"/>
</dbReference>
<dbReference type="InterPro" id="IPR007627">
    <property type="entry name" value="RNA_pol_sigma70_r2"/>
</dbReference>
<dbReference type="Proteomes" id="UP000198648">
    <property type="component" value="Unassembled WGS sequence"/>
</dbReference>
<proteinExistence type="inferred from homology"/>
<dbReference type="InterPro" id="IPR036388">
    <property type="entry name" value="WH-like_DNA-bd_sf"/>
</dbReference>
<dbReference type="GO" id="GO:0016987">
    <property type="term" value="F:sigma factor activity"/>
    <property type="evidence" value="ECO:0007669"/>
    <property type="project" value="UniProtKB-KW"/>
</dbReference>
<evidence type="ECO:0000259" key="5">
    <source>
        <dbReference type="Pfam" id="PF04542"/>
    </source>
</evidence>
<keyword evidence="4" id="KW-0804">Transcription</keyword>
<dbReference type="PANTHER" id="PTHR43133:SF46">
    <property type="entry name" value="RNA POLYMERASE SIGMA-70 FACTOR ECF SUBFAMILY"/>
    <property type="match status" value="1"/>
</dbReference>
<evidence type="ECO:0000256" key="4">
    <source>
        <dbReference type="ARBA" id="ARBA00023163"/>
    </source>
</evidence>
<keyword evidence="8" id="KW-1185">Reference proteome</keyword>
<dbReference type="InterPro" id="IPR014284">
    <property type="entry name" value="RNA_pol_sigma-70_dom"/>
</dbReference>
<evidence type="ECO:0000313" key="8">
    <source>
        <dbReference type="Proteomes" id="UP000198648"/>
    </source>
</evidence>
<evidence type="ECO:0000313" key="7">
    <source>
        <dbReference type="EMBL" id="SEP78767.1"/>
    </source>
</evidence>
<feature type="domain" description="RNA polymerase sigma-70 region 2" evidence="5">
    <location>
        <begin position="25"/>
        <end position="85"/>
    </location>
</feature>
<dbReference type="AlphaFoldDB" id="A0A1H9AQN7"/>
<protein>
    <submittedName>
        <fullName evidence="7">RNA polymerase sigma-70 factor, ECF subfamily</fullName>
    </submittedName>
</protein>
<sequence>MNNLNEIILGCQKGSKTHQKELYCLYSKLLFNLSLKYCSSFSEAEDNLHDSFIEILSNIDKFKNTGSFEGWMKRITINKAISKFKNSINFEPTENLIYPIQDTDIEIHELDISLDKMLALIQSLPNQYRLVFSLYELDNYSHKEIAEMLQISEGTSKSNLFKAKNILKKQVLEFKSKIVQNGY</sequence>
<dbReference type="CDD" id="cd06171">
    <property type="entry name" value="Sigma70_r4"/>
    <property type="match status" value="1"/>
</dbReference>
<comment type="similarity">
    <text evidence="1">Belongs to the sigma-70 factor family. ECF subfamily.</text>
</comment>
<dbReference type="Pfam" id="PF04542">
    <property type="entry name" value="Sigma70_r2"/>
    <property type="match status" value="1"/>
</dbReference>
<feature type="domain" description="RNA polymerase sigma factor 70 region 4 type 2" evidence="6">
    <location>
        <begin position="115"/>
        <end position="164"/>
    </location>
</feature>
<dbReference type="InterPro" id="IPR013324">
    <property type="entry name" value="RNA_pol_sigma_r3/r4-like"/>
</dbReference>
<evidence type="ECO:0000256" key="1">
    <source>
        <dbReference type="ARBA" id="ARBA00010641"/>
    </source>
</evidence>
<dbReference type="Gene3D" id="1.10.1740.10">
    <property type="match status" value="1"/>
</dbReference>
<dbReference type="GO" id="GO:0006352">
    <property type="term" value="P:DNA-templated transcription initiation"/>
    <property type="evidence" value="ECO:0007669"/>
    <property type="project" value="InterPro"/>
</dbReference>
<dbReference type="Pfam" id="PF08281">
    <property type="entry name" value="Sigma70_r4_2"/>
    <property type="match status" value="1"/>
</dbReference>
<keyword evidence="3" id="KW-0731">Sigma factor</keyword>
<keyword evidence="2" id="KW-0805">Transcription regulation</keyword>
<evidence type="ECO:0000256" key="3">
    <source>
        <dbReference type="ARBA" id="ARBA00023082"/>
    </source>
</evidence>
<gene>
    <name evidence="7" type="ORF">SAMN05444005_102274</name>
</gene>
<dbReference type="PANTHER" id="PTHR43133">
    <property type="entry name" value="RNA POLYMERASE ECF-TYPE SIGMA FACTO"/>
    <property type="match status" value="1"/>
</dbReference>
<organism evidence="7 8">
    <name type="scientific">Flavobacterium urocaniciphilum</name>
    <dbReference type="NCBI Taxonomy" id="1299341"/>
    <lineage>
        <taxon>Bacteria</taxon>
        <taxon>Pseudomonadati</taxon>
        <taxon>Bacteroidota</taxon>
        <taxon>Flavobacteriia</taxon>
        <taxon>Flavobacteriales</taxon>
        <taxon>Flavobacteriaceae</taxon>
        <taxon>Flavobacterium</taxon>
    </lineage>
</organism>
<dbReference type="OrthoDB" id="1056775at2"/>
<accession>A0A1H9AQN7</accession>
<evidence type="ECO:0000256" key="2">
    <source>
        <dbReference type="ARBA" id="ARBA00023015"/>
    </source>
</evidence>
<dbReference type="InterPro" id="IPR013325">
    <property type="entry name" value="RNA_pol_sigma_r2"/>
</dbReference>
<dbReference type="EMBL" id="FOEI01000002">
    <property type="protein sequence ID" value="SEP78767.1"/>
    <property type="molecule type" value="Genomic_DNA"/>
</dbReference>
<dbReference type="STRING" id="1299341.SAMN05444005_102274"/>
<evidence type="ECO:0000259" key="6">
    <source>
        <dbReference type="Pfam" id="PF08281"/>
    </source>
</evidence>